<keyword evidence="2 3" id="KW-0694">RNA-binding</keyword>
<dbReference type="EMBL" id="GL877447">
    <property type="protein sequence ID" value="ELA46393.1"/>
    <property type="molecule type" value="Genomic_DNA"/>
</dbReference>
<dbReference type="InterPro" id="IPR051270">
    <property type="entry name" value="Tyrosine-tRNA_ligase_regulator"/>
</dbReference>
<dbReference type="InterPro" id="IPR012340">
    <property type="entry name" value="NA-bd_OB-fold"/>
</dbReference>
<reference evidence="6" key="1">
    <citation type="submission" date="2011-03" db="EMBL/GenBank/DDBJ databases">
        <title>The genome sequence of Vavraia culicis strain floridensis.</title>
        <authorList>
            <consortium name="The Broad Institute Genome Sequencing Platform"/>
            <person name="Cuomo C."/>
            <person name="Becnel J."/>
            <person name="Sanscrainte N."/>
            <person name="Young S.K."/>
            <person name="Zeng Q."/>
            <person name="Gargeya S."/>
            <person name="Fitzgerald M."/>
            <person name="Haas B."/>
            <person name="Abouelleil A."/>
            <person name="Alvarado L."/>
            <person name="Arachchi H.M."/>
            <person name="Berlin A."/>
            <person name="Chapman S.B."/>
            <person name="Gearin G."/>
            <person name="Goldberg J."/>
            <person name="Griggs A."/>
            <person name="Gujja S."/>
            <person name="Hansen M."/>
            <person name="Heiman D."/>
            <person name="Howarth C."/>
            <person name="Larimer J."/>
            <person name="Lui A."/>
            <person name="MacDonald P.J.P."/>
            <person name="McCowen C."/>
            <person name="Montmayeur A."/>
            <person name="Murphy C."/>
            <person name="Neiman D."/>
            <person name="Pearson M."/>
            <person name="Priest M."/>
            <person name="Roberts A."/>
            <person name="Saif S."/>
            <person name="Shea T."/>
            <person name="Sisk P."/>
            <person name="Stolte C."/>
            <person name="Sykes S."/>
            <person name="Wortman J."/>
            <person name="Nusbaum C."/>
            <person name="Birren B."/>
        </authorList>
    </citation>
    <scope>NUCLEOTIDE SEQUENCE [LARGE SCALE GENOMIC DNA]</scope>
    <source>
        <strain evidence="6">floridensis</strain>
    </source>
</reference>
<proteinExistence type="predicted"/>
<gene>
    <name evidence="5" type="ORF">VCUG_02115</name>
</gene>
<evidence type="ECO:0000313" key="5">
    <source>
        <dbReference type="EMBL" id="ELA46393.1"/>
    </source>
</evidence>
<name>L2GT00_VAVCU</name>
<protein>
    <submittedName>
        <fullName evidence="5">Methionine-tRNA ligase, beta subunit</fullName>
    </submittedName>
</protein>
<dbReference type="OrthoDB" id="19141at2759"/>
<dbReference type="SUPFAM" id="SSF50249">
    <property type="entry name" value="Nucleic acid-binding proteins"/>
    <property type="match status" value="1"/>
</dbReference>
<dbReference type="GeneID" id="19879982"/>
<evidence type="ECO:0000259" key="4">
    <source>
        <dbReference type="PROSITE" id="PS50886"/>
    </source>
</evidence>
<dbReference type="InterPro" id="IPR002547">
    <property type="entry name" value="tRNA-bd_dom"/>
</dbReference>
<dbReference type="PROSITE" id="PS50886">
    <property type="entry name" value="TRBD"/>
    <property type="match status" value="1"/>
</dbReference>
<dbReference type="PANTHER" id="PTHR11586">
    <property type="entry name" value="TRNA-AMINOACYLATION COFACTOR ARC1 FAMILY MEMBER"/>
    <property type="match status" value="1"/>
</dbReference>
<feature type="domain" description="TRNA-binding" evidence="4">
    <location>
        <begin position="163"/>
        <end position="262"/>
    </location>
</feature>
<sequence length="324" mass="37249">MILSYTPAEEDLLFAISYLKLPIELQESDVFCLKIQDEEYLGVKDVMNQLISLCKCDPHDLDLLNDEVVSEIQRMRQLSPRKVLVSLTQHKKESDGENMPSNIPLHNYINGKFLTLADLVLFARVYKSIKEGVKYSIVEKRWFDEFQARLLKLIEFKEIEIVDFEILDIRIGRIEEIKVHKNADLLYVEKVNLGSEEVQIISGLRGRMEMEDMKDKCFLFVVNMQKSKLRGEVSNGMILCAKDGDNLEVIQAPVDIPGEKLYLSGEKRPVIRNFNVPKINKSNEIFSEVMSELKIRNNKLIFKDKVVLCAGKEVITKMSNASVS</sequence>
<dbReference type="Gene3D" id="2.40.50.140">
    <property type="entry name" value="Nucleic acid-binding proteins"/>
    <property type="match status" value="1"/>
</dbReference>
<dbReference type="PANTHER" id="PTHR11586:SF33">
    <property type="entry name" value="AMINOACYL TRNA SYNTHASE COMPLEX-INTERACTING MULTIFUNCTIONAL PROTEIN 1"/>
    <property type="match status" value="1"/>
</dbReference>
<evidence type="ECO:0000256" key="3">
    <source>
        <dbReference type="PROSITE-ProRule" id="PRU00209"/>
    </source>
</evidence>
<evidence type="ECO:0000256" key="1">
    <source>
        <dbReference type="ARBA" id="ARBA00022555"/>
    </source>
</evidence>
<dbReference type="HOGENOM" id="CLU_062267_0_0_1"/>
<dbReference type="OMA" id="CKCDPHD"/>
<keyword evidence="5" id="KW-0436">Ligase</keyword>
<dbReference type="InParanoid" id="L2GT00"/>
<dbReference type="RefSeq" id="XP_008075128.1">
    <property type="nucleotide sequence ID" value="XM_008076937.1"/>
</dbReference>
<dbReference type="Proteomes" id="UP000011081">
    <property type="component" value="Unassembled WGS sequence"/>
</dbReference>
<dbReference type="STRING" id="948595.L2GT00"/>
<keyword evidence="6" id="KW-1185">Reference proteome</keyword>
<dbReference type="GO" id="GO:0000049">
    <property type="term" value="F:tRNA binding"/>
    <property type="evidence" value="ECO:0007669"/>
    <property type="project" value="UniProtKB-UniRule"/>
</dbReference>
<accession>L2GT00</accession>
<evidence type="ECO:0000313" key="6">
    <source>
        <dbReference type="Proteomes" id="UP000011081"/>
    </source>
</evidence>
<dbReference type="AlphaFoldDB" id="L2GT00"/>
<organism evidence="5 6">
    <name type="scientific">Vavraia culicis (isolate floridensis)</name>
    <name type="common">Microsporidian parasite</name>
    <dbReference type="NCBI Taxonomy" id="948595"/>
    <lineage>
        <taxon>Eukaryota</taxon>
        <taxon>Fungi</taxon>
        <taxon>Fungi incertae sedis</taxon>
        <taxon>Microsporidia</taxon>
        <taxon>Pleistophoridae</taxon>
        <taxon>Vavraia</taxon>
    </lineage>
</organism>
<dbReference type="GO" id="GO:0016874">
    <property type="term" value="F:ligase activity"/>
    <property type="evidence" value="ECO:0007669"/>
    <property type="project" value="UniProtKB-KW"/>
</dbReference>
<dbReference type="Pfam" id="PF01588">
    <property type="entry name" value="tRNA_bind"/>
    <property type="match status" value="1"/>
</dbReference>
<dbReference type="VEuPathDB" id="MicrosporidiaDB:VCUG_02115"/>
<evidence type="ECO:0000256" key="2">
    <source>
        <dbReference type="ARBA" id="ARBA00022884"/>
    </source>
</evidence>
<keyword evidence="1 3" id="KW-0820">tRNA-binding</keyword>